<evidence type="ECO:0000256" key="1">
    <source>
        <dbReference type="SAM" id="MobiDB-lite"/>
    </source>
</evidence>
<name>A0A4D6EGL2_9VIRU</name>
<accession>A0A4D6EGL2</accession>
<dbReference type="Proteomes" id="UP001237152">
    <property type="component" value="Segment"/>
</dbReference>
<feature type="region of interest" description="Disordered" evidence="1">
    <location>
        <begin position="49"/>
        <end position="96"/>
    </location>
</feature>
<evidence type="ECO:0000313" key="2">
    <source>
        <dbReference type="EMBL" id="QBZ80971.1"/>
    </source>
</evidence>
<gene>
    <name evidence="2" type="ORF">pclt_cds_371</name>
</gene>
<feature type="compositionally biased region" description="Basic residues" evidence="1">
    <location>
        <begin position="81"/>
        <end position="96"/>
    </location>
</feature>
<protein>
    <submittedName>
        <fullName evidence="2">Uncharacterized protein</fullName>
    </submittedName>
</protein>
<reference evidence="2" key="1">
    <citation type="journal article" date="2019" name="Front. Microbiol.">
        <title>Pandoravirus Celtis Illustrates the Microevolution Processes at Work in the Giant Pandoraviridae Genomes.</title>
        <authorList>
            <person name="Legendre M."/>
            <person name="Alempic J.M."/>
            <person name="Philippe N."/>
            <person name="Lartigue A."/>
            <person name="Jeudy S."/>
            <person name="Poirot O."/>
            <person name="Ta N.T."/>
            <person name="Nin S."/>
            <person name="Coute Y."/>
            <person name="Abergel C."/>
            <person name="Claverie J.M."/>
        </authorList>
    </citation>
    <scope>NUCLEOTIDE SEQUENCE</scope>
</reference>
<dbReference type="EMBL" id="MK174290">
    <property type="protein sequence ID" value="QBZ80971.1"/>
    <property type="molecule type" value="Genomic_DNA"/>
</dbReference>
<organism evidence="2 3">
    <name type="scientific">Pandoravirus celtis</name>
    <dbReference type="NCBI Taxonomy" id="2568002"/>
    <lineage>
        <taxon>Viruses</taxon>
        <taxon>Pandoravirus</taxon>
    </lineage>
</organism>
<sequence length="96" mass="11089">MINLSLVDNHDERKGSATTRPRLDLFFYANRWCSPRLFAGQIFAPSFDTQKSTPSWPLVESPVQMKPPLPSRTEDGDNKTGTKKRQKRKRQRSRAI</sequence>
<evidence type="ECO:0000313" key="3">
    <source>
        <dbReference type="Proteomes" id="UP001237152"/>
    </source>
</evidence>
<proteinExistence type="predicted"/>